<protein>
    <recommendedName>
        <fullName evidence="2">Rx N-terminal domain-containing protein</fullName>
    </recommendedName>
</protein>
<reference evidence="1" key="1">
    <citation type="submission" date="2020-06" db="EMBL/GenBank/DDBJ databases">
        <authorList>
            <person name="Li T."/>
            <person name="Hu X."/>
            <person name="Zhang T."/>
            <person name="Song X."/>
            <person name="Zhang H."/>
            <person name="Dai N."/>
            <person name="Sheng W."/>
            <person name="Hou X."/>
            <person name="Wei L."/>
        </authorList>
    </citation>
    <scope>NUCLEOTIDE SEQUENCE</scope>
    <source>
        <strain evidence="1">KEN1</strain>
        <tissue evidence="1">Leaf</tissue>
    </source>
</reference>
<sequence>MAVEEELSQFVEKGLREVSHEVSCLTDVVDFKLENLKTDIMLVKKAVAGNGTEGSAIASKV</sequence>
<accession>A0AAW2UV44</accession>
<reference evidence="1" key="2">
    <citation type="journal article" date="2024" name="Plant">
        <title>Genomic evolution and insights into agronomic trait innovations of Sesamum species.</title>
        <authorList>
            <person name="Miao H."/>
            <person name="Wang L."/>
            <person name="Qu L."/>
            <person name="Liu H."/>
            <person name="Sun Y."/>
            <person name="Le M."/>
            <person name="Wang Q."/>
            <person name="Wei S."/>
            <person name="Zheng Y."/>
            <person name="Lin W."/>
            <person name="Duan Y."/>
            <person name="Cao H."/>
            <person name="Xiong S."/>
            <person name="Wang X."/>
            <person name="Wei L."/>
            <person name="Li C."/>
            <person name="Ma Q."/>
            <person name="Ju M."/>
            <person name="Zhao R."/>
            <person name="Li G."/>
            <person name="Mu C."/>
            <person name="Tian Q."/>
            <person name="Mei H."/>
            <person name="Zhang T."/>
            <person name="Gao T."/>
            <person name="Zhang H."/>
        </authorList>
    </citation>
    <scope>NUCLEOTIDE SEQUENCE</scope>
    <source>
        <strain evidence="1">KEN1</strain>
    </source>
</reference>
<evidence type="ECO:0008006" key="2">
    <source>
        <dbReference type="Google" id="ProtNLM"/>
    </source>
</evidence>
<comment type="caution">
    <text evidence="1">The sequence shown here is derived from an EMBL/GenBank/DDBJ whole genome shotgun (WGS) entry which is preliminary data.</text>
</comment>
<evidence type="ECO:0000313" key="1">
    <source>
        <dbReference type="EMBL" id="KAL0420332.1"/>
    </source>
</evidence>
<dbReference type="AlphaFoldDB" id="A0AAW2UV44"/>
<gene>
    <name evidence="1" type="ORF">Slati_3056100</name>
</gene>
<organism evidence="1">
    <name type="scientific">Sesamum latifolium</name>
    <dbReference type="NCBI Taxonomy" id="2727402"/>
    <lineage>
        <taxon>Eukaryota</taxon>
        <taxon>Viridiplantae</taxon>
        <taxon>Streptophyta</taxon>
        <taxon>Embryophyta</taxon>
        <taxon>Tracheophyta</taxon>
        <taxon>Spermatophyta</taxon>
        <taxon>Magnoliopsida</taxon>
        <taxon>eudicotyledons</taxon>
        <taxon>Gunneridae</taxon>
        <taxon>Pentapetalae</taxon>
        <taxon>asterids</taxon>
        <taxon>lamiids</taxon>
        <taxon>Lamiales</taxon>
        <taxon>Pedaliaceae</taxon>
        <taxon>Sesamum</taxon>
    </lineage>
</organism>
<proteinExistence type="predicted"/>
<dbReference type="EMBL" id="JACGWN010000011">
    <property type="protein sequence ID" value="KAL0420332.1"/>
    <property type="molecule type" value="Genomic_DNA"/>
</dbReference>
<name>A0AAW2UV44_9LAMI</name>